<dbReference type="Proteomes" id="UP000190648">
    <property type="component" value="Unassembled WGS sequence"/>
</dbReference>
<name>A0A1V4JMZ6_PATFA</name>
<proteinExistence type="predicted"/>
<evidence type="ECO:0000313" key="1">
    <source>
        <dbReference type="EMBL" id="OPJ73553.1"/>
    </source>
</evidence>
<accession>A0A1V4JMZ6</accession>
<gene>
    <name evidence="1" type="ORF">AV530_005880</name>
</gene>
<keyword evidence="2" id="KW-1185">Reference proteome</keyword>
<dbReference type="AlphaFoldDB" id="A0A1V4JMZ6"/>
<protein>
    <submittedName>
        <fullName evidence="1">Uncharacterized protein</fullName>
    </submittedName>
</protein>
<reference evidence="1 2" key="1">
    <citation type="submission" date="2016-02" db="EMBL/GenBank/DDBJ databases">
        <title>Band-tailed pigeon sequencing and assembly.</title>
        <authorList>
            <person name="Soares A.E."/>
            <person name="Novak B.J."/>
            <person name="Rice E.S."/>
            <person name="O'Connell B."/>
            <person name="Chang D."/>
            <person name="Weber S."/>
            <person name="Shapiro B."/>
        </authorList>
    </citation>
    <scope>NUCLEOTIDE SEQUENCE [LARGE SCALE GENOMIC DNA]</scope>
    <source>
        <strain evidence="1">BTP2013</strain>
        <tissue evidence="1">Blood</tissue>
    </source>
</reference>
<sequence length="103" mass="10556">MLGGGGGRGGLAGAWCCAAAVGTVRPQGEAAHLIEVPLAKMVANGVLSKNGGDLQHCPSCFLPHCLLINLKHLNICSTSLSVPYAEDVTHTIAAPQPYLITPL</sequence>
<organism evidence="1 2">
    <name type="scientific">Patagioenas fasciata monilis</name>
    <dbReference type="NCBI Taxonomy" id="372326"/>
    <lineage>
        <taxon>Eukaryota</taxon>
        <taxon>Metazoa</taxon>
        <taxon>Chordata</taxon>
        <taxon>Craniata</taxon>
        <taxon>Vertebrata</taxon>
        <taxon>Euteleostomi</taxon>
        <taxon>Archelosauria</taxon>
        <taxon>Archosauria</taxon>
        <taxon>Dinosauria</taxon>
        <taxon>Saurischia</taxon>
        <taxon>Theropoda</taxon>
        <taxon>Coelurosauria</taxon>
        <taxon>Aves</taxon>
        <taxon>Neognathae</taxon>
        <taxon>Neoaves</taxon>
        <taxon>Columbimorphae</taxon>
        <taxon>Columbiformes</taxon>
        <taxon>Columbidae</taxon>
        <taxon>Patagioenas</taxon>
    </lineage>
</organism>
<comment type="caution">
    <text evidence="1">The sequence shown here is derived from an EMBL/GenBank/DDBJ whole genome shotgun (WGS) entry which is preliminary data.</text>
</comment>
<evidence type="ECO:0000313" key="2">
    <source>
        <dbReference type="Proteomes" id="UP000190648"/>
    </source>
</evidence>
<dbReference type="EMBL" id="LSYS01006902">
    <property type="protein sequence ID" value="OPJ73553.1"/>
    <property type="molecule type" value="Genomic_DNA"/>
</dbReference>